<keyword evidence="1" id="KW-0812">Transmembrane</keyword>
<dbReference type="PATRIC" id="fig|1502.177.peg.1389"/>
<accession>A0A127EHL8</accession>
<keyword evidence="1" id="KW-0472">Membrane</keyword>
<dbReference type="Proteomes" id="UP000070260">
    <property type="component" value="Chromosome"/>
</dbReference>
<reference evidence="2 3" key="1">
    <citation type="journal article" date="2016" name="PLoS ONE">
        <title>Plasmid Characterization and Chromosome Analysis of Two netF+ Clostridium perfringens Isolates Associated with Foal and Canine Necrotizing Enteritis.</title>
        <authorList>
            <person name="Mehdizadeh Gohari I."/>
            <person name="Kropinski A.M."/>
            <person name="Weese S.J."/>
            <person name="Parreira V.R."/>
            <person name="Whitehead A.E."/>
            <person name="Boerlin P."/>
            <person name="Prescott J.F."/>
        </authorList>
    </citation>
    <scope>NUCLEOTIDE SEQUENCE [LARGE SCALE GENOMIC DNA]</scope>
    <source>
        <strain evidence="2 3">JP838</strain>
    </source>
</reference>
<keyword evidence="1" id="KW-1133">Transmembrane helix</keyword>
<gene>
    <name evidence="2" type="ORF">JFP838_06815</name>
</gene>
<protein>
    <submittedName>
        <fullName evidence="2">Uncharacterized protein</fullName>
    </submittedName>
</protein>
<evidence type="ECO:0000313" key="2">
    <source>
        <dbReference type="EMBL" id="AMN35471.1"/>
    </source>
</evidence>
<dbReference type="AlphaFoldDB" id="A0A127EHL8"/>
<evidence type="ECO:0000313" key="3">
    <source>
        <dbReference type="Proteomes" id="UP000070260"/>
    </source>
</evidence>
<evidence type="ECO:0000256" key="1">
    <source>
        <dbReference type="SAM" id="Phobius"/>
    </source>
</evidence>
<proteinExistence type="predicted"/>
<feature type="transmembrane region" description="Helical" evidence="1">
    <location>
        <begin position="12"/>
        <end position="30"/>
    </location>
</feature>
<sequence>MENTKEESNSMLIILIITVIVFILFGLYFTECEKRITKENKIKSEIESEIITDNEAVITNNYLFEKEVFDYEK</sequence>
<dbReference type="RefSeq" id="WP_061427611.1">
    <property type="nucleotide sequence ID" value="NZ_CATNZO010000001.1"/>
</dbReference>
<name>A0A127EHL8_CLOPF</name>
<organism evidence="2 3">
    <name type="scientific">Clostridium perfringens</name>
    <dbReference type="NCBI Taxonomy" id="1502"/>
    <lineage>
        <taxon>Bacteria</taxon>
        <taxon>Bacillati</taxon>
        <taxon>Bacillota</taxon>
        <taxon>Clostridia</taxon>
        <taxon>Eubacteriales</taxon>
        <taxon>Clostridiaceae</taxon>
        <taxon>Clostridium</taxon>
    </lineage>
</organism>
<dbReference type="EMBL" id="CP010994">
    <property type="protein sequence ID" value="AMN35471.1"/>
    <property type="molecule type" value="Genomic_DNA"/>
</dbReference>